<dbReference type="EC" id="2.3.2.27" evidence="3"/>
<dbReference type="PANTHER" id="PTHR46913">
    <property type="entry name" value="RING-H2 FINGER PROTEIN ATL16"/>
    <property type="match status" value="1"/>
</dbReference>
<keyword evidence="11" id="KW-0472">Membrane</keyword>
<evidence type="ECO:0000256" key="4">
    <source>
        <dbReference type="ARBA" id="ARBA00022679"/>
    </source>
</evidence>
<feature type="region of interest" description="Disordered" evidence="10">
    <location>
        <begin position="1"/>
        <end position="26"/>
    </location>
</feature>
<dbReference type="FunFam" id="3.30.40.10:FF:000591">
    <property type="entry name" value="RING-H2 finger protein ATL65"/>
    <property type="match status" value="1"/>
</dbReference>
<feature type="compositionally biased region" description="Polar residues" evidence="10">
    <location>
        <begin position="351"/>
        <end position="370"/>
    </location>
</feature>
<dbReference type="AlphaFoldDB" id="A0AAD5WEL0"/>
<accession>A0AAD5WEL0</accession>
<evidence type="ECO:0000256" key="7">
    <source>
        <dbReference type="ARBA" id="ARBA00022786"/>
    </source>
</evidence>
<evidence type="ECO:0000256" key="5">
    <source>
        <dbReference type="ARBA" id="ARBA00022723"/>
    </source>
</evidence>
<evidence type="ECO:0000256" key="2">
    <source>
        <dbReference type="ARBA" id="ARBA00004906"/>
    </source>
</evidence>
<dbReference type="GO" id="GO:0061630">
    <property type="term" value="F:ubiquitin protein ligase activity"/>
    <property type="evidence" value="ECO:0007669"/>
    <property type="project" value="UniProtKB-EC"/>
</dbReference>
<keyword evidence="14" id="KW-1185">Reference proteome</keyword>
<dbReference type="GO" id="GO:0008270">
    <property type="term" value="F:zinc ion binding"/>
    <property type="evidence" value="ECO:0007669"/>
    <property type="project" value="UniProtKB-KW"/>
</dbReference>
<dbReference type="Pfam" id="PF13639">
    <property type="entry name" value="zf-RING_2"/>
    <property type="match status" value="1"/>
</dbReference>
<reference evidence="13 14" key="1">
    <citation type="journal article" date="2022" name="Cell">
        <title>Repeat-based holocentromeres influence genome architecture and karyotype evolution.</title>
        <authorList>
            <person name="Hofstatter P.G."/>
            <person name="Thangavel G."/>
            <person name="Lux T."/>
            <person name="Neumann P."/>
            <person name="Vondrak T."/>
            <person name="Novak P."/>
            <person name="Zhang M."/>
            <person name="Costa L."/>
            <person name="Castellani M."/>
            <person name="Scott A."/>
            <person name="Toegelov H."/>
            <person name="Fuchs J."/>
            <person name="Mata-Sucre Y."/>
            <person name="Dias Y."/>
            <person name="Vanzela A.L.L."/>
            <person name="Huettel B."/>
            <person name="Almeida C.C.S."/>
            <person name="Simkova H."/>
            <person name="Souza G."/>
            <person name="Pedrosa-Harand A."/>
            <person name="Macas J."/>
            <person name="Mayer K.F.X."/>
            <person name="Houben A."/>
            <person name="Marques A."/>
        </authorList>
    </citation>
    <scope>NUCLEOTIDE SEQUENCE [LARGE SCALE GENOMIC DNA]</scope>
    <source>
        <strain evidence="13">RhyTen1mFocal</strain>
    </source>
</reference>
<feature type="transmembrane region" description="Helical" evidence="11">
    <location>
        <begin position="35"/>
        <end position="63"/>
    </location>
</feature>
<comment type="pathway">
    <text evidence="2">Protein modification; protein ubiquitination.</text>
</comment>
<comment type="catalytic activity">
    <reaction evidence="1">
        <text>S-ubiquitinyl-[E2 ubiquitin-conjugating enzyme]-L-cysteine + [acceptor protein]-L-lysine = [E2 ubiquitin-conjugating enzyme]-L-cysteine + N(6)-ubiquitinyl-[acceptor protein]-L-lysine.</text>
        <dbReference type="EC" id="2.3.2.27"/>
    </reaction>
</comment>
<evidence type="ECO:0000256" key="8">
    <source>
        <dbReference type="ARBA" id="ARBA00022833"/>
    </source>
</evidence>
<dbReference type="Gene3D" id="3.30.40.10">
    <property type="entry name" value="Zinc/RING finger domain, C3HC4 (zinc finger)"/>
    <property type="match status" value="1"/>
</dbReference>
<evidence type="ECO:0000256" key="9">
    <source>
        <dbReference type="PROSITE-ProRule" id="PRU00175"/>
    </source>
</evidence>
<dbReference type="CDD" id="cd16461">
    <property type="entry name" value="RING-H2_EL5-like"/>
    <property type="match status" value="1"/>
</dbReference>
<dbReference type="InterPro" id="IPR044600">
    <property type="entry name" value="ATL1/ATL16-like"/>
</dbReference>
<gene>
    <name evidence="13" type="ORF">LUZ61_014622</name>
</gene>
<evidence type="ECO:0000313" key="14">
    <source>
        <dbReference type="Proteomes" id="UP001210211"/>
    </source>
</evidence>
<sequence>MRELPPATSPSPSPSPSSQPISSTPHASIELSPPLIAMVVVVGTAFLIVLYTRVISQIFRRLYRRYRRWRRRRRLLLFSAPSPMTGHHDPVGATTISFGSSSDYFIFSPYGLDDSAIKSLPTSLFSKSKAKHLACTNRDCAVCLLEFEDNDYLRTLPFCSHAFHVECIDVWLRSHATCPLCRASVIRPDLSYSYSPFVPMRASRIRPSLDDLLLYQPQDLLQLQPESISELEPEIVPMNTISPPTSSTRREFNFTLKRSYSFGFERNLANERMVLEASTASPWRFRHHHRNSFWSKRWPSPFQGSTSASRSSRVFSFRSYRAIKSPFTRRRTDSSIRLGQGPGLSARRARSMTSPSMNFMRQPVGFNSSRMRCGDPEALLSPERLNNR</sequence>
<evidence type="ECO:0000256" key="3">
    <source>
        <dbReference type="ARBA" id="ARBA00012483"/>
    </source>
</evidence>
<proteinExistence type="predicted"/>
<evidence type="ECO:0000256" key="6">
    <source>
        <dbReference type="ARBA" id="ARBA00022771"/>
    </source>
</evidence>
<feature type="compositionally biased region" description="Pro residues" evidence="10">
    <location>
        <begin position="7"/>
        <end position="17"/>
    </location>
</feature>
<evidence type="ECO:0000259" key="12">
    <source>
        <dbReference type="PROSITE" id="PS50089"/>
    </source>
</evidence>
<comment type="caution">
    <text evidence="13">The sequence shown here is derived from an EMBL/GenBank/DDBJ whole genome shotgun (WGS) entry which is preliminary data.</text>
</comment>
<dbReference type="InterPro" id="IPR001841">
    <property type="entry name" value="Znf_RING"/>
</dbReference>
<dbReference type="GO" id="GO:0016567">
    <property type="term" value="P:protein ubiquitination"/>
    <property type="evidence" value="ECO:0007669"/>
    <property type="project" value="InterPro"/>
</dbReference>
<evidence type="ECO:0000256" key="11">
    <source>
        <dbReference type="SAM" id="Phobius"/>
    </source>
</evidence>
<dbReference type="SMART" id="SM00184">
    <property type="entry name" value="RING"/>
    <property type="match status" value="1"/>
</dbReference>
<evidence type="ECO:0000313" key="13">
    <source>
        <dbReference type="EMBL" id="KAJ3685458.1"/>
    </source>
</evidence>
<evidence type="ECO:0000256" key="1">
    <source>
        <dbReference type="ARBA" id="ARBA00000900"/>
    </source>
</evidence>
<keyword evidence="4" id="KW-0808">Transferase</keyword>
<dbReference type="EMBL" id="JAMRDG010000002">
    <property type="protein sequence ID" value="KAJ3685458.1"/>
    <property type="molecule type" value="Genomic_DNA"/>
</dbReference>
<organism evidence="13 14">
    <name type="scientific">Rhynchospora tenuis</name>
    <dbReference type="NCBI Taxonomy" id="198213"/>
    <lineage>
        <taxon>Eukaryota</taxon>
        <taxon>Viridiplantae</taxon>
        <taxon>Streptophyta</taxon>
        <taxon>Embryophyta</taxon>
        <taxon>Tracheophyta</taxon>
        <taxon>Spermatophyta</taxon>
        <taxon>Magnoliopsida</taxon>
        <taxon>Liliopsida</taxon>
        <taxon>Poales</taxon>
        <taxon>Cyperaceae</taxon>
        <taxon>Cyperoideae</taxon>
        <taxon>Rhynchosporeae</taxon>
        <taxon>Rhynchospora</taxon>
    </lineage>
</organism>
<keyword evidence="6 9" id="KW-0863">Zinc-finger</keyword>
<keyword evidence="7" id="KW-0833">Ubl conjugation pathway</keyword>
<feature type="domain" description="RING-type" evidence="12">
    <location>
        <begin position="140"/>
        <end position="182"/>
    </location>
</feature>
<dbReference type="Proteomes" id="UP001210211">
    <property type="component" value="Unassembled WGS sequence"/>
</dbReference>
<dbReference type="InterPro" id="IPR013083">
    <property type="entry name" value="Znf_RING/FYVE/PHD"/>
</dbReference>
<dbReference type="SUPFAM" id="SSF57850">
    <property type="entry name" value="RING/U-box"/>
    <property type="match status" value="1"/>
</dbReference>
<keyword evidence="11" id="KW-1133">Transmembrane helix</keyword>
<evidence type="ECO:0000256" key="10">
    <source>
        <dbReference type="SAM" id="MobiDB-lite"/>
    </source>
</evidence>
<keyword evidence="8" id="KW-0862">Zinc</keyword>
<feature type="region of interest" description="Disordered" evidence="10">
    <location>
        <begin position="330"/>
        <end position="388"/>
    </location>
</feature>
<dbReference type="PROSITE" id="PS50089">
    <property type="entry name" value="ZF_RING_2"/>
    <property type="match status" value="1"/>
</dbReference>
<keyword evidence="11" id="KW-0812">Transmembrane</keyword>
<protein>
    <recommendedName>
        <fullName evidence="3">RING-type E3 ubiquitin transferase</fullName>
        <ecNumber evidence="3">2.3.2.27</ecNumber>
    </recommendedName>
</protein>
<name>A0AAD5WEL0_9POAL</name>
<dbReference type="PANTHER" id="PTHR46913:SF21">
    <property type="entry name" value="RING-TYPE E3 UBIQUITIN TRANSFERASE"/>
    <property type="match status" value="1"/>
</dbReference>
<keyword evidence="5" id="KW-0479">Metal-binding</keyword>